<dbReference type="InterPro" id="IPR051906">
    <property type="entry name" value="TolC-like"/>
</dbReference>
<sequence length="439" mass="48257" precursor="true">MPRRIFRSLMAVCILLSGFTSAALAGDDYDMASAVEKALRDNQGVVSSGAARDAAEEGRKSARGAFGPALSTTYGYKRLDEKPVTFGRELDNDTYTWTMGVRQPLFTGFNILSTYQKAALEKDRKEAELSKTRLTLALAVQQAFLTYLKAQQDVRSANDALVRLRDQLKVTQAFYDVGLRPRLDVLQAEVDLSKAETDFIKAENALDTQKARLNTLLALPVETASSFSGTLEYRPFTRPFEACLEQAYRQRPDMHMAAKAIEIAGKDTTIASSGYYPQVSAGFDWATQGDHPEASGSTLDRTGYTQWSTNVTASMNVFEWGRTYYGVQQAKQIESKVRADEANLRQEIAYEVKSRLLAISESGKRIVVAHKALDQAHEAYRMALARYQAQVGTNTDVLDAQAKLTAAEAGLTGAKADYLVALAQLYASLGELRPDLSGS</sequence>
<evidence type="ECO:0000313" key="10">
    <source>
        <dbReference type="EMBL" id="ABM27306.1"/>
    </source>
</evidence>
<dbReference type="SUPFAM" id="SSF56954">
    <property type="entry name" value="Outer membrane efflux proteins (OEP)"/>
    <property type="match status" value="1"/>
</dbReference>
<dbReference type="HOGENOM" id="CLU_012817_10_6_7"/>
<dbReference type="GO" id="GO:1990281">
    <property type="term" value="C:efflux pump complex"/>
    <property type="evidence" value="ECO:0007669"/>
    <property type="project" value="TreeGrafter"/>
</dbReference>
<proteinExistence type="inferred from homology"/>
<dbReference type="PANTHER" id="PTHR30026">
    <property type="entry name" value="OUTER MEMBRANE PROTEIN TOLC"/>
    <property type="match status" value="1"/>
</dbReference>
<dbReference type="InterPro" id="IPR003423">
    <property type="entry name" value="OMP_efflux"/>
</dbReference>
<accession>A0A0H3A771</accession>
<comment type="subcellular location">
    <subcellularLocation>
        <location evidence="1">Cell outer membrane</location>
    </subcellularLocation>
</comment>
<keyword evidence="8" id="KW-0175">Coiled coil</keyword>
<feature type="coiled-coil region" evidence="8">
    <location>
        <begin position="117"/>
        <end position="167"/>
    </location>
</feature>
<keyword evidence="6" id="KW-0472">Membrane</keyword>
<gene>
    <name evidence="10" type="ordered locus">Dvul_0283</name>
</gene>
<dbReference type="GO" id="GO:0015288">
    <property type="term" value="F:porin activity"/>
    <property type="evidence" value="ECO:0007669"/>
    <property type="project" value="TreeGrafter"/>
</dbReference>
<dbReference type="SMR" id="A0A0H3A771"/>
<feature type="chain" id="PRO_5002604075" evidence="9">
    <location>
        <begin position="26"/>
        <end position="439"/>
    </location>
</feature>
<dbReference type="Gene3D" id="1.20.1600.10">
    <property type="entry name" value="Outer membrane efflux proteins (OEP)"/>
    <property type="match status" value="1"/>
</dbReference>
<evidence type="ECO:0000256" key="4">
    <source>
        <dbReference type="ARBA" id="ARBA00022452"/>
    </source>
</evidence>
<keyword evidence="5" id="KW-0812">Transmembrane</keyword>
<evidence type="ECO:0000256" key="7">
    <source>
        <dbReference type="ARBA" id="ARBA00023237"/>
    </source>
</evidence>
<reference evidence="11" key="1">
    <citation type="journal article" date="2009" name="Environ. Microbiol.">
        <title>Contribution of mobile genetic elements to Desulfovibrio vulgaris genome plasticity.</title>
        <authorList>
            <person name="Walker C.B."/>
            <person name="Stolyar S."/>
            <person name="Chivian D."/>
            <person name="Pinel N."/>
            <person name="Gabster J.A."/>
            <person name="Dehal P.S."/>
            <person name="He Z."/>
            <person name="Yang Z.K."/>
            <person name="Yen H.C."/>
            <person name="Zhou J."/>
            <person name="Wall J.D."/>
            <person name="Hazen T.C."/>
            <person name="Arkin A.P."/>
            <person name="Stahl D.A."/>
        </authorList>
    </citation>
    <scope>NUCLEOTIDE SEQUENCE [LARGE SCALE GENOMIC DNA]</scope>
    <source>
        <strain evidence="11">DP4</strain>
    </source>
</reference>
<dbReference type="GO" id="GO:0009279">
    <property type="term" value="C:cell outer membrane"/>
    <property type="evidence" value="ECO:0007669"/>
    <property type="project" value="UniProtKB-SubCell"/>
</dbReference>
<evidence type="ECO:0000256" key="2">
    <source>
        <dbReference type="ARBA" id="ARBA00007613"/>
    </source>
</evidence>
<comment type="similarity">
    <text evidence="2">Belongs to the outer membrane factor (OMF) (TC 1.B.17) family.</text>
</comment>
<keyword evidence="3" id="KW-0813">Transport</keyword>
<keyword evidence="4" id="KW-1134">Transmembrane beta strand</keyword>
<evidence type="ECO:0000256" key="9">
    <source>
        <dbReference type="SAM" id="SignalP"/>
    </source>
</evidence>
<dbReference type="Pfam" id="PF02321">
    <property type="entry name" value="OEP"/>
    <property type="match status" value="2"/>
</dbReference>
<name>A0A0H3A771_NITV4</name>
<evidence type="ECO:0000256" key="6">
    <source>
        <dbReference type="ARBA" id="ARBA00023136"/>
    </source>
</evidence>
<evidence type="ECO:0000256" key="8">
    <source>
        <dbReference type="SAM" id="Coils"/>
    </source>
</evidence>
<organism evidence="10 11">
    <name type="scientific">Nitratidesulfovibrio vulgaris (strain DP4)</name>
    <name type="common">Desulfovibrio vulgaris</name>
    <dbReference type="NCBI Taxonomy" id="391774"/>
    <lineage>
        <taxon>Bacteria</taxon>
        <taxon>Pseudomonadati</taxon>
        <taxon>Thermodesulfobacteriota</taxon>
        <taxon>Desulfovibrionia</taxon>
        <taxon>Desulfovibrionales</taxon>
        <taxon>Desulfovibrionaceae</taxon>
        <taxon>Nitratidesulfovibrio</taxon>
    </lineage>
</organism>
<dbReference type="AlphaFoldDB" id="A0A0H3A771"/>
<evidence type="ECO:0000256" key="1">
    <source>
        <dbReference type="ARBA" id="ARBA00004442"/>
    </source>
</evidence>
<evidence type="ECO:0000313" key="11">
    <source>
        <dbReference type="Proteomes" id="UP000009173"/>
    </source>
</evidence>
<evidence type="ECO:0000256" key="3">
    <source>
        <dbReference type="ARBA" id="ARBA00022448"/>
    </source>
</evidence>
<dbReference type="RefSeq" id="WP_010940356.1">
    <property type="nucleotide sequence ID" value="NC_008751.1"/>
</dbReference>
<evidence type="ECO:0000256" key="5">
    <source>
        <dbReference type="ARBA" id="ARBA00022692"/>
    </source>
</evidence>
<dbReference type="GO" id="GO:0015562">
    <property type="term" value="F:efflux transmembrane transporter activity"/>
    <property type="evidence" value="ECO:0007669"/>
    <property type="project" value="InterPro"/>
</dbReference>
<protein>
    <submittedName>
        <fullName evidence="10">Outer membrane efflux protein</fullName>
    </submittedName>
</protein>
<keyword evidence="7" id="KW-0998">Cell outer membrane</keyword>
<dbReference type="Proteomes" id="UP000009173">
    <property type="component" value="Chromosome"/>
</dbReference>
<dbReference type="PANTHER" id="PTHR30026:SF20">
    <property type="entry name" value="OUTER MEMBRANE PROTEIN TOLC"/>
    <property type="match status" value="1"/>
</dbReference>
<dbReference type="EMBL" id="CP000527">
    <property type="protein sequence ID" value="ABM27306.1"/>
    <property type="molecule type" value="Genomic_DNA"/>
</dbReference>
<feature type="signal peptide" evidence="9">
    <location>
        <begin position="1"/>
        <end position="25"/>
    </location>
</feature>
<keyword evidence="9" id="KW-0732">Signal</keyword>
<dbReference type="KEGG" id="dvl:Dvul_0283"/>